<dbReference type="Gene3D" id="3.10.320.10">
    <property type="entry name" value="Class II Histocompatibility Antigen, M Beta Chain, Chain B, domain 1"/>
    <property type="match status" value="1"/>
</dbReference>
<dbReference type="Proteomes" id="UP000578343">
    <property type="component" value="Unassembled WGS sequence"/>
</dbReference>
<dbReference type="GO" id="GO:0042613">
    <property type="term" value="C:MHC class II protein complex"/>
    <property type="evidence" value="ECO:0007669"/>
    <property type="project" value="UniProtKB-KW"/>
</dbReference>
<evidence type="ECO:0000313" key="12">
    <source>
        <dbReference type="Proteomes" id="UP000578343"/>
    </source>
</evidence>
<dbReference type="GO" id="GO:0002250">
    <property type="term" value="P:adaptive immune response"/>
    <property type="evidence" value="ECO:0007669"/>
    <property type="project" value="UniProtKB-KW"/>
</dbReference>
<organism evidence="11 12">
    <name type="scientific">Baryphthengus martii</name>
    <name type="common">Rufous motmot</name>
    <dbReference type="NCBI Taxonomy" id="176943"/>
    <lineage>
        <taxon>Eukaryota</taxon>
        <taxon>Metazoa</taxon>
        <taxon>Chordata</taxon>
        <taxon>Craniata</taxon>
        <taxon>Vertebrata</taxon>
        <taxon>Euteleostomi</taxon>
        <taxon>Archelosauria</taxon>
        <taxon>Archosauria</taxon>
        <taxon>Dinosauria</taxon>
        <taxon>Saurischia</taxon>
        <taxon>Theropoda</taxon>
        <taxon>Coelurosauria</taxon>
        <taxon>Aves</taxon>
        <taxon>Neognathae</taxon>
        <taxon>Neoaves</taxon>
        <taxon>Telluraves</taxon>
        <taxon>Coraciimorphae</taxon>
        <taxon>Coraciiformes</taxon>
        <taxon>Momotidae</taxon>
        <taxon>Baryphthengus</taxon>
    </lineage>
</organism>
<dbReference type="GO" id="GO:0002504">
    <property type="term" value="P:antigen processing and presentation of peptide or polysaccharide antigen via MHC class II"/>
    <property type="evidence" value="ECO:0007669"/>
    <property type="project" value="UniProtKB-KW"/>
</dbReference>
<reference evidence="11 12" key="1">
    <citation type="submission" date="2019-09" db="EMBL/GenBank/DDBJ databases">
        <title>Bird 10,000 Genomes (B10K) Project - Family phase.</title>
        <authorList>
            <person name="Zhang G."/>
        </authorList>
    </citation>
    <scope>NUCLEOTIDE SEQUENCE [LARGE SCALE GENOMIC DNA]</scope>
    <source>
        <strain evidence="11">B10K-DU-001-21</strain>
        <tissue evidence="11">Muscle</tissue>
    </source>
</reference>
<dbReference type="InterPro" id="IPR050160">
    <property type="entry name" value="MHC/Immunoglobulin"/>
</dbReference>
<evidence type="ECO:0000256" key="6">
    <source>
        <dbReference type="ARBA" id="ARBA00023136"/>
    </source>
</evidence>
<dbReference type="AlphaFoldDB" id="A0A7K9E2Z7"/>
<sequence length="97" mass="11631">PDQSVVETGFFQEMIKAECQYLNGTEQVRLVMRYMYNREQFMHFDSYVGLFVADTPMGECQANYYNSHPDLLELTRAEEDMFCRHNYKVFTPFTMER</sequence>
<keyword evidence="9" id="KW-0491">MHC II</keyword>
<dbReference type="InterPro" id="IPR011162">
    <property type="entry name" value="MHC_I/II-like_Ag-recog"/>
</dbReference>
<keyword evidence="6" id="KW-0472">Membrane</keyword>
<name>A0A7K9E2Z7_BARMA</name>
<proteinExistence type="predicted"/>
<evidence type="ECO:0000256" key="4">
    <source>
        <dbReference type="ARBA" id="ARBA00022989"/>
    </source>
</evidence>
<evidence type="ECO:0000256" key="9">
    <source>
        <dbReference type="ARBA" id="ARBA00023182"/>
    </source>
</evidence>
<evidence type="ECO:0000256" key="7">
    <source>
        <dbReference type="ARBA" id="ARBA00023157"/>
    </source>
</evidence>
<dbReference type="InterPro" id="IPR014745">
    <property type="entry name" value="MHC_II_a/b_N"/>
</dbReference>
<evidence type="ECO:0000256" key="8">
    <source>
        <dbReference type="ARBA" id="ARBA00023180"/>
    </source>
</evidence>
<gene>
    <name evidence="11" type="primary">Hb2l_1</name>
    <name evidence="11" type="ORF">BARMAR_R15123</name>
</gene>
<keyword evidence="7" id="KW-1015">Disulfide bond</keyword>
<dbReference type="Pfam" id="PF00969">
    <property type="entry name" value="MHC_II_beta"/>
    <property type="match status" value="1"/>
</dbReference>
<feature type="non-terminal residue" evidence="11">
    <location>
        <position position="1"/>
    </location>
</feature>
<dbReference type="SMART" id="SM00921">
    <property type="entry name" value="MHC_II_beta"/>
    <property type="match status" value="1"/>
</dbReference>
<dbReference type="EMBL" id="VWZK01005488">
    <property type="protein sequence ID" value="NXG71057.1"/>
    <property type="molecule type" value="Genomic_DNA"/>
</dbReference>
<keyword evidence="4" id="KW-1133">Transmembrane helix</keyword>
<dbReference type="FunFam" id="3.10.320.10:FF:000001">
    <property type="entry name" value="HLA class II histocompatibility antigen, DRB1-1 beta chain"/>
    <property type="match status" value="1"/>
</dbReference>
<evidence type="ECO:0000313" key="11">
    <source>
        <dbReference type="EMBL" id="NXG71057.1"/>
    </source>
</evidence>
<keyword evidence="2" id="KW-0812">Transmembrane</keyword>
<evidence type="ECO:0000256" key="2">
    <source>
        <dbReference type="ARBA" id="ARBA00022692"/>
    </source>
</evidence>
<accession>A0A7K9E2Z7</accession>
<feature type="non-terminal residue" evidence="11">
    <location>
        <position position="97"/>
    </location>
</feature>
<comment type="subcellular location">
    <subcellularLocation>
        <location evidence="1">Membrane</location>
        <topology evidence="1">Single-pass type I membrane protein</topology>
    </subcellularLocation>
</comment>
<evidence type="ECO:0000256" key="3">
    <source>
        <dbReference type="ARBA" id="ARBA00022859"/>
    </source>
</evidence>
<dbReference type="PANTHER" id="PTHR19944:SF99">
    <property type="entry name" value="HLA CLASS II HISTOCOMPATIBILITY ANTIGEN, DRB1 BETA CHAIN"/>
    <property type="match status" value="1"/>
</dbReference>
<protein>
    <submittedName>
        <fullName evidence="11">HB2L protein</fullName>
    </submittedName>
</protein>
<evidence type="ECO:0000256" key="1">
    <source>
        <dbReference type="ARBA" id="ARBA00004479"/>
    </source>
</evidence>
<keyword evidence="12" id="KW-1185">Reference proteome</keyword>
<dbReference type="PANTHER" id="PTHR19944">
    <property type="entry name" value="MHC CLASS II-RELATED"/>
    <property type="match status" value="1"/>
</dbReference>
<feature type="domain" description="MHC class II beta chain N-terminal" evidence="10">
    <location>
        <begin position="17"/>
        <end position="91"/>
    </location>
</feature>
<keyword evidence="3" id="KW-0391">Immunity</keyword>
<dbReference type="OrthoDB" id="10043043at2759"/>
<comment type="caution">
    <text evidence="11">The sequence shown here is derived from an EMBL/GenBank/DDBJ whole genome shotgun (WGS) entry which is preliminary data.</text>
</comment>
<evidence type="ECO:0000259" key="10">
    <source>
        <dbReference type="SMART" id="SM00921"/>
    </source>
</evidence>
<dbReference type="SUPFAM" id="SSF54452">
    <property type="entry name" value="MHC antigen-recognition domain"/>
    <property type="match status" value="1"/>
</dbReference>
<dbReference type="InterPro" id="IPR000353">
    <property type="entry name" value="MHC_II_b_N"/>
</dbReference>
<keyword evidence="5" id="KW-1064">Adaptive immunity</keyword>
<evidence type="ECO:0000256" key="5">
    <source>
        <dbReference type="ARBA" id="ARBA00023130"/>
    </source>
</evidence>
<keyword evidence="8" id="KW-0325">Glycoprotein</keyword>